<dbReference type="KEGG" id="asan:AWM72_03485"/>
<dbReference type="Proteomes" id="UP000234239">
    <property type="component" value="Unassembled WGS sequence"/>
</dbReference>
<protein>
    <recommendedName>
        <fullName evidence="9">Sugar ABC transporter substrate-binding protein</fullName>
    </recommendedName>
</protein>
<feature type="chain" id="PRO_5038292105" description="Sugar ABC transporter substrate-binding protein" evidence="4">
    <location>
        <begin position="25"/>
        <end position="429"/>
    </location>
</feature>
<evidence type="ECO:0000313" key="7">
    <source>
        <dbReference type="Proteomes" id="UP000069912"/>
    </source>
</evidence>
<dbReference type="Pfam" id="PF13416">
    <property type="entry name" value="SBP_bac_8"/>
    <property type="match status" value="1"/>
</dbReference>
<dbReference type="PANTHER" id="PTHR43649:SF34">
    <property type="entry name" value="ABC TRANSPORTER PERIPLASMIC-BINDING PROTEIN YCJN-RELATED"/>
    <property type="match status" value="1"/>
</dbReference>
<reference evidence="7" key="2">
    <citation type="submission" date="2016-01" db="EMBL/GenBank/DDBJ databases">
        <title>Six Aerococcus type strain genome sequencing and assembly using PacBio and Illumina Hiseq.</title>
        <authorList>
            <person name="Carkaci D."/>
            <person name="Dargis R."/>
            <person name="Nielsen X.C."/>
            <person name="Skovgaard O."/>
            <person name="Fuursted K."/>
            <person name="Christensen J.J."/>
        </authorList>
    </citation>
    <scope>NUCLEOTIDE SEQUENCE [LARGE SCALE GENOMIC DNA]</scope>
    <source>
        <strain evidence="7">CCUG43001</strain>
    </source>
</reference>
<dbReference type="InterPro" id="IPR006059">
    <property type="entry name" value="SBP"/>
</dbReference>
<dbReference type="PANTHER" id="PTHR43649">
    <property type="entry name" value="ARABINOSE-BINDING PROTEIN-RELATED"/>
    <property type="match status" value="1"/>
</dbReference>
<proteinExistence type="inferred from homology"/>
<dbReference type="EMBL" id="PKGY01000004">
    <property type="protein sequence ID" value="PKZ21167.1"/>
    <property type="molecule type" value="Genomic_DNA"/>
</dbReference>
<organism evidence="5 7">
    <name type="scientific">Aerococcus sanguinicola</name>
    <dbReference type="NCBI Taxonomy" id="119206"/>
    <lineage>
        <taxon>Bacteria</taxon>
        <taxon>Bacillati</taxon>
        <taxon>Bacillota</taxon>
        <taxon>Bacilli</taxon>
        <taxon>Lactobacillales</taxon>
        <taxon>Aerococcaceae</taxon>
        <taxon>Aerococcus</taxon>
    </lineage>
</organism>
<evidence type="ECO:0000256" key="2">
    <source>
        <dbReference type="ARBA" id="ARBA00022448"/>
    </source>
</evidence>
<dbReference type="GeneID" id="92903133"/>
<gene>
    <name evidence="5" type="ORF">AWM72_03485</name>
    <name evidence="6" type="ORF">CYJ28_08245</name>
</gene>
<keyword evidence="7" id="KW-1185">Reference proteome</keyword>
<sequence length="429" mass="47256">MGRLKQYLTFIMLALIYLTGCSNAGMGTGEETSSSSQEPEAIQASLKEEKPEISFIVPEDYCPDAALLDQFENETGVRVKLVPSSWDTIYKEISQKAVGKEAGADIFAIDWSWLGEFKTAGWLAPLELDEETIKDIPTVKNFHVGNAYYALPYANDYWLAYYQPEAFAQLGRAPQNWSEVSQFAEAVQREASQTQPLALPLSGDEATSRFFFTMNKALTGEVFSKDYRLNRDNALATLEVLNTLKQKGLVEPGQRSQANLFVESLKEGTAAYSLGPVAPYFQSQTKGQNEPRLALLPGDNQASKASLFFGPGLAISSYSDHPEAAQLFVEWYTSEERQVAAFEKFGLLPTRQSALNQVLSSGQVVGADTIGRVSEGAGALFSNGAPSYYRELSHTLARSIHEMLEGRLSPEEAADQMTEEVDAIVERNL</sequence>
<accession>A0A0X8FB10</accession>
<reference evidence="5 7" key="1">
    <citation type="journal article" date="2016" name="Genome Announc.">
        <title>Complete Genome Sequences of Aerococcus christensenii CCUG 28831T, Aerococcus sanguinicola CCUG 43001T, Aerococcus urinae CCUG 36881T, Aerococcus urinaeequi CCUG 28094T, Aerococcus urinaehominis CCUG 42038 BT, and Aerococcus viridans CCUG 4311T.</title>
        <authorList>
            <person name="Carkaci D."/>
            <person name="Dargis R."/>
            <person name="Nielsen X.C."/>
            <person name="Skovgaard O."/>
            <person name="Fuursted K."/>
            <person name="Christensen J.J."/>
        </authorList>
    </citation>
    <scope>NUCLEOTIDE SEQUENCE [LARGE SCALE GENOMIC DNA]</scope>
    <source>
        <strain evidence="5 7">CCUG43001</strain>
    </source>
</reference>
<feature type="signal peptide" evidence="4">
    <location>
        <begin position="1"/>
        <end position="24"/>
    </location>
</feature>
<evidence type="ECO:0000256" key="1">
    <source>
        <dbReference type="ARBA" id="ARBA00008520"/>
    </source>
</evidence>
<dbReference type="OrthoDB" id="9768630at2"/>
<dbReference type="AlphaFoldDB" id="A0A0X8FB10"/>
<evidence type="ECO:0000313" key="8">
    <source>
        <dbReference type="Proteomes" id="UP000234239"/>
    </source>
</evidence>
<reference evidence="6 8" key="3">
    <citation type="submission" date="2017-12" db="EMBL/GenBank/DDBJ databases">
        <title>Phylogenetic diversity of female urinary microbiome.</title>
        <authorList>
            <person name="Thomas-White K."/>
            <person name="Wolfe A.J."/>
        </authorList>
    </citation>
    <scope>NUCLEOTIDE SEQUENCE [LARGE SCALE GENOMIC DNA]</scope>
    <source>
        <strain evidence="6 8">UMB0139</strain>
    </source>
</reference>
<dbReference type="EMBL" id="CP014160">
    <property type="protein sequence ID" value="AMB93883.1"/>
    <property type="molecule type" value="Genomic_DNA"/>
</dbReference>
<dbReference type="Proteomes" id="UP000069912">
    <property type="component" value="Chromosome"/>
</dbReference>
<dbReference type="SUPFAM" id="SSF53850">
    <property type="entry name" value="Periplasmic binding protein-like II"/>
    <property type="match status" value="1"/>
</dbReference>
<evidence type="ECO:0000313" key="6">
    <source>
        <dbReference type="EMBL" id="PKZ21167.1"/>
    </source>
</evidence>
<evidence type="ECO:0000256" key="4">
    <source>
        <dbReference type="SAM" id="SignalP"/>
    </source>
</evidence>
<dbReference type="Gene3D" id="3.40.190.10">
    <property type="entry name" value="Periplasmic binding protein-like II"/>
    <property type="match status" value="1"/>
</dbReference>
<evidence type="ECO:0000313" key="5">
    <source>
        <dbReference type="EMBL" id="AMB93883.1"/>
    </source>
</evidence>
<dbReference type="RefSeq" id="WP_067973212.1">
    <property type="nucleotide sequence ID" value="NZ_CAJHKM010000005.1"/>
</dbReference>
<evidence type="ECO:0000256" key="3">
    <source>
        <dbReference type="ARBA" id="ARBA00022729"/>
    </source>
</evidence>
<dbReference type="InterPro" id="IPR050490">
    <property type="entry name" value="Bact_solute-bd_prot1"/>
</dbReference>
<evidence type="ECO:0008006" key="9">
    <source>
        <dbReference type="Google" id="ProtNLM"/>
    </source>
</evidence>
<keyword evidence="3 4" id="KW-0732">Signal</keyword>
<comment type="similarity">
    <text evidence="1">Belongs to the bacterial solute-binding protein 1 family.</text>
</comment>
<name>A0A0X8FB10_9LACT</name>
<keyword evidence="2" id="KW-0813">Transport</keyword>